<dbReference type="InterPro" id="IPR050229">
    <property type="entry name" value="GlpE_sulfurtransferase"/>
</dbReference>
<dbReference type="PANTHER" id="PTHR43031">
    <property type="entry name" value="FAD-DEPENDENT OXIDOREDUCTASE"/>
    <property type="match status" value="1"/>
</dbReference>
<sequence length="135" mass="15292">MDLTNPHAACQDTFAGYPFENEVTHVPRELDGIPQYSWEEVRRLVSEGAYQWIDVRTPEEYEEGHVPGIPLKPMQEVTDWMGELDKNQHYVFVCRSGGRSQKVAQFLKANGFMHVANCEGGTLAWPGELNVGKEP</sequence>
<dbReference type="EMBL" id="JAUSTP010000001">
    <property type="protein sequence ID" value="MDQ0188462.1"/>
    <property type="molecule type" value="Genomic_DNA"/>
</dbReference>
<dbReference type="Gene3D" id="3.40.250.10">
    <property type="entry name" value="Rhodanese-like domain"/>
    <property type="match status" value="1"/>
</dbReference>
<evidence type="ECO:0000259" key="1">
    <source>
        <dbReference type="PROSITE" id="PS50206"/>
    </source>
</evidence>
<proteinExistence type="predicted"/>
<comment type="caution">
    <text evidence="2">The sequence shown here is derived from an EMBL/GenBank/DDBJ whole genome shotgun (WGS) entry which is preliminary data.</text>
</comment>
<accession>A0ABT9XE54</accession>
<protein>
    <submittedName>
        <fullName evidence="2">Rhodanese-related sulfurtransferase</fullName>
    </submittedName>
</protein>
<dbReference type="PROSITE" id="PS50206">
    <property type="entry name" value="RHODANESE_3"/>
    <property type="match status" value="1"/>
</dbReference>
<feature type="domain" description="Rhodanese" evidence="1">
    <location>
        <begin position="46"/>
        <end position="131"/>
    </location>
</feature>
<dbReference type="RefSeq" id="WP_274455863.1">
    <property type="nucleotide sequence ID" value="NZ_CP067097.1"/>
</dbReference>
<name>A0ABT9XE54_9BACL</name>
<dbReference type="Proteomes" id="UP001232973">
    <property type="component" value="Unassembled WGS sequence"/>
</dbReference>
<organism evidence="2 3">
    <name type="scientific">Alicyclobacillus cycloheptanicus</name>
    <dbReference type="NCBI Taxonomy" id="1457"/>
    <lineage>
        <taxon>Bacteria</taxon>
        <taxon>Bacillati</taxon>
        <taxon>Bacillota</taxon>
        <taxon>Bacilli</taxon>
        <taxon>Bacillales</taxon>
        <taxon>Alicyclobacillaceae</taxon>
        <taxon>Alicyclobacillus</taxon>
    </lineage>
</organism>
<evidence type="ECO:0000313" key="3">
    <source>
        <dbReference type="Proteomes" id="UP001232973"/>
    </source>
</evidence>
<dbReference type="SMART" id="SM00450">
    <property type="entry name" value="RHOD"/>
    <property type="match status" value="1"/>
</dbReference>
<dbReference type="Pfam" id="PF00581">
    <property type="entry name" value="Rhodanese"/>
    <property type="match status" value="1"/>
</dbReference>
<reference evidence="2 3" key="1">
    <citation type="submission" date="2023-07" db="EMBL/GenBank/DDBJ databases">
        <title>Genomic Encyclopedia of Type Strains, Phase IV (KMG-IV): sequencing the most valuable type-strain genomes for metagenomic binning, comparative biology and taxonomic classification.</title>
        <authorList>
            <person name="Goeker M."/>
        </authorList>
    </citation>
    <scope>NUCLEOTIDE SEQUENCE [LARGE SCALE GENOMIC DNA]</scope>
    <source>
        <strain evidence="2 3">DSM 4006</strain>
    </source>
</reference>
<dbReference type="InterPro" id="IPR036873">
    <property type="entry name" value="Rhodanese-like_dom_sf"/>
</dbReference>
<dbReference type="SUPFAM" id="SSF52821">
    <property type="entry name" value="Rhodanese/Cell cycle control phosphatase"/>
    <property type="match status" value="1"/>
</dbReference>
<gene>
    <name evidence="2" type="ORF">J2S03_000266</name>
</gene>
<dbReference type="InterPro" id="IPR001763">
    <property type="entry name" value="Rhodanese-like_dom"/>
</dbReference>
<dbReference type="CDD" id="cd00158">
    <property type="entry name" value="RHOD"/>
    <property type="match status" value="1"/>
</dbReference>
<evidence type="ECO:0000313" key="2">
    <source>
        <dbReference type="EMBL" id="MDQ0188462.1"/>
    </source>
</evidence>
<dbReference type="PANTHER" id="PTHR43031:SF17">
    <property type="entry name" value="SULFURTRANSFERASE YTWF-RELATED"/>
    <property type="match status" value="1"/>
</dbReference>
<keyword evidence="3" id="KW-1185">Reference proteome</keyword>